<name>A0A7M2WWB4_9BACT</name>
<dbReference type="InterPro" id="IPR047647">
    <property type="entry name" value="ISAs1_transpos"/>
</dbReference>
<proteinExistence type="predicted"/>
<sequence>MKDVSHGVHEEFDADHGRLDTRKVWVMDEVHWLGDLCQQWPGLAGVIAVERKREVLAGKSSVERHYFISSVAGTDARAMAAAIRGHWAIENKLHWQLDVSSREDERRIRKGYGAENYSRLCRLTLNLLKRDRSIKNGIHGKRLKAGWDEHYLLRLLTT</sequence>
<evidence type="ECO:0000313" key="2">
    <source>
        <dbReference type="EMBL" id="QOV90750.1"/>
    </source>
</evidence>
<dbReference type="InterPro" id="IPR051698">
    <property type="entry name" value="Transposase_11-like"/>
</dbReference>
<keyword evidence="3" id="KW-1185">Reference proteome</keyword>
<accession>A0A7M2WWB4</accession>
<dbReference type="PANTHER" id="PTHR30298">
    <property type="entry name" value="H REPEAT-ASSOCIATED PREDICTED TRANSPOSASE"/>
    <property type="match status" value="1"/>
</dbReference>
<organism evidence="1 3">
    <name type="scientific">Humisphaera borealis</name>
    <dbReference type="NCBI Taxonomy" id="2807512"/>
    <lineage>
        <taxon>Bacteria</taxon>
        <taxon>Pseudomonadati</taxon>
        <taxon>Planctomycetota</taxon>
        <taxon>Phycisphaerae</taxon>
        <taxon>Tepidisphaerales</taxon>
        <taxon>Tepidisphaeraceae</taxon>
        <taxon>Humisphaera</taxon>
    </lineage>
</organism>
<dbReference type="PANTHER" id="PTHR30298:SF0">
    <property type="entry name" value="PROTEIN YBFL-RELATED"/>
    <property type="match status" value="1"/>
</dbReference>
<dbReference type="KEGG" id="hbs:IPV69_05160"/>
<dbReference type="KEGG" id="hbs:IPV69_26990"/>
<dbReference type="NCBIfam" id="NF033564">
    <property type="entry name" value="transpos_ISAs1"/>
    <property type="match status" value="1"/>
</dbReference>
<protein>
    <submittedName>
        <fullName evidence="1">ISAs1 family transposase</fullName>
    </submittedName>
</protein>
<dbReference type="EMBL" id="CP063458">
    <property type="protein sequence ID" value="QOV90750.1"/>
    <property type="molecule type" value="Genomic_DNA"/>
</dbReference>
<reference evidence="1 3" key="1">
    <citation type="submission" date="2020-10" db="EMBL/GenBank/DDBJ databases">
        <title>Wide distribution of Phycisphaera-like planctomycetes from WD2101 soil group in peatlands and genome analysis of the first cultivated representative.</title>
        <authorList>
            <person name="Dedysh S.N."/>
            <person name="Beletsky A.V."/>
            <person name="Ivanova A."/>
            <person name="Kulichevskaya I.S."/>
            <person name="Suzina N.E."/>
            <person name="Philippov D.A."/>
            <person name="Rakitin A.L."/>
            <person name="Mardanov A.V."/>
            <person name="Ravin N.V."/>
        </authorList>
    </citation>
    <scope>NUCLEOTIDE SEQUENCE [LARGE SCALE GENOMIC DNA]</scope>
    <source>
        <strain evidence="1 3">M1803</strain>
    </source>
</reference>
<dbReference type="AlphaFoldDB" id="A0A7M2WWB4"/>
<evidence type="ECO:0000313" key="1">
    <source>
        <dbReference type="EMBL" id="QOV89785.1"/>
    </source>
</evidence>
<gene>
    <name evidence="2" type="ORF">IPV69_05160</name>
    <name evidence="1" type="ORF">IPV69_26990</name>
</gene>
<dbReference type="RefSeq" id="WP_206292843.1">
    <property type="nucleotide sequence ID" value="NZ_CP063458.1"/>
</dbReference>
<dbReference type="EMBL" id="CP063458">
    <property type="protein sequence ID" value="QOV89785.1"/>
    <property type="molecule type" value="Genomic_DNA"/>
</dbReference>
<dbReference type="Proteomes" id="UP000593765">
    <property type="component" value="Chromosome"/>
</dbReference>
<evidence type="ECO:0000313" key="3">
    <source>
        <dbReference type="Proteomes" id="UP000593765"/>
    </source>
</evidence>